<comment type="similarity">
    <text evidence="2">Belongs to the CDP-alcohol phosphatidyltransferase class-I family.</text>
</comment>
<dbReference type="Gene3D" id="3.30.870.10">
    <property type="entry name" value="Endonuclease Chain A"/>
    <property type="match status" value="2"/>
</dbReference>
<evidence type="ECO:0000256" key="1">
    <source>
        <dbReference type="ARBA" id="ARBA00022679"/>
    </source>
</evidence>
<feature type="transmembrane region" description="Helical" evidence="3">
    <location>
        <begin position="148"/>
        <end position="167"/>
    </location>
</feature>
<reference evidence="5 6" key="1">
    <citation type="submission" date="2009-01" db="EMBL/GenBank/DDBJ databases">
        <authorList>
            <person name="Fulton L."/>
            <person name="Clifton S."/>
            <person name="Fulton B."/>
            <person name="Xu J."/>
            <person name="Minx P."/>
            <person name="Pepin K.H."/>
            <person name="Johnson M."/>
            <person name="Bhonagiri V."/>
            <person name="Nash W.E."/>
            <person name="Mardis E.R."/>
            <person name="Wilson R.K."/>
        </authorList>
    </citation>
    <scope>NUCLEOTIDE SEQUENCE [LARGE SCALE GENOMIC DNA]</scope>
    <source>
        <strain evidence="6">DSM 10507 / JCM 14656 / S5a33</strain>
    </source>
</reference>
<sequence>MNTQRDIVGEREEAKRGIEMKGWMREYFSIPNLLGYFRLILAVVYLAVCFEARTQQDYYIAAGIIGISMLSDFLDGKIARHFNMITNWGKILDPVADKVTLGVVAVSFSFRYPLMRTVVLIFIFKELFMGASGLLLMRKGWRTGGATWPGKICTAGLYIISFVLLLFPDLKILQVNLLMVLEIGLMFFALVSYIELYARVLGELRRGVLGGDINMKALTQELRQRHRKYRWAVPVLLILFCMYLLVGAVLPFTKHPEVKKQTKGGFDVSECYGSGIGSDRARILEDNGEALDERIRLIAGAKERIILSTFDFRADDGGLDILAALLDAADRGVQVEVFADGFNSWVNMEGNPYFYALSSHPNGKIILYNKLNPLKPWNIMGRMHDKYVIADDTAYILGGRNTFNYFLGDYKGHKNYDRDILVYHAGQGESSLKEVEAYYRRITSLDYCSVFHDKEKIGDYISVRRAGQNLRERFQCIREEKPQLFEAGYDYREHTYETRQVHLLSNPIHRYAKEPVLFYEIMALIEAEPGNSVIHTPYAICNDYMYQELSKAGKKVRMMQNSAANNGNMFAAVDYLRNKGRLIDTGIQLLEYEGGVSYHGKSVAVGEELSLFGSFNMDMRSAYIDTELMLAVDSPQINRQLRKNLESYEEKAAVVETESEYSYIPEGISQKELSGKKKAFQFFLGGILERLRFLL</sequence>
<feature type="transmembrane region" description="Helical" evidence="3">
    <location>
        <begin position="173"/>
        <end position="196"/>
    </location>
</feature>
<dbReference type="EMBL" id="ACBZ01000180">
    <property type="protein sequence ID" value="EEG47717.1"/>
    <property type="molecule type" value="Genomic_DNA"/>
</dbReference>
<proteinExistence type="inferred from homology"/>
<reference evidence="5 6" key="2">
    <citation type="submission" date="2009-02" db="EMBL/GenBank/DDBJ databases">
        <title>Draft genome sequence of Blautia hydrogenotrophica DSM 10507 (Ruminococcus hydrogenotrophicus DSM 10507).</title>
        <authorList>
            <person name="Sudarsanam P."/>
            <person name="Ley R."/>
            <person name="Guruge J."/>
            <person name="Turnbaugh P.J."/>
            <person name="Mahowald M."/>
            <person name="Liep D."/>
            <person name="Gordon J."/>
        </authorList>
    </citation>
    <scope>NUCLEOTIDE SEQUENCE [LARGE SCALE GENOMIC DNA]</scope>
    <source>
        <strain evidence="6">DSM 10507 / JCM 14656 / S5a33</strain>
    </source>
</reference>
<evidence type="ECO:0000313" key="5">
    <source>
        <dbReference type="EMBL" id="EEG47717.1"/>
    </source>
</evidence>
<dbReference type="Proteomes" id="UP000003100">
    <property type="component" value="Unassembled WGS sequence"/>
</dbReference>
<evidence type="ECO:0000313" key="6">
    <source>
        <dbReference type="Proteomes" id="UP000003100"/>
    </source>
</evidence>
<dbReference type="PANTHER" id="PTHR21248:SF12">
    <property type="entry name" value="CARDIOLIPIN SYNTHASE C"/>
    <property type="match status" value="1"/>
</dbReference>
<keyword evidence="3" id="KW-0812">Transmembrane</keyword>
<dbReference type="GO" id="GO:0032049">
    <property type="term" value="P:cardiolipin biosynthetic process"/>
    <property type="evidence" value="ECO:0007669"/>
    <property type="project" value="UniProtKB-ARBA"/>
</dbReference>
<feature type="transmembrane region" description="Helical" evidence="3">
    <location>
        <begin position="118"/>
        <end position="136"/>
    </location>
</feature>
<dbReference type="InterPro" id="IPR025202">
    <property type="entry name" value="PLD-like_dom"/>
</dbReference>
<evidence type="ECO:0000256" key="2">
    <source>
        <dbReference type="RuleBase" id="RU003750"/>
    </source>
</evidence>
<dbReference type="AlphaFoldDB" id="C0CRB0"/>
<dbReference type="GO" id="GO:0030572">
    <property type="term" value="F:phosphatidyltransferase activity"/>
    <property type="evidence" value="ECO:0007669"/>
    <property type="project" value="UniProtKB-ARBA"/>
</dbReference>
<feature type="transmembrane region" description="Helical" evidence="3">
    <location>
        <begin position="27"/>
        <end position="46"/>
    </location>
</feature>
<protein>
    <recommendedName>
        <fullName evidence="4">PLD phosphodiesterase domain-containing protein</fullName>
    </recommendedName>
</protein>
<keyword evidence="3" id="KW-0472">Membrane</keyword>
<keyword evidence="1 2" id="KW-0808">Transferase</keyword>
<organism evidence="5 6">
    <name type="scientific">Blautia hydrogenotrophica (strain DSM 10507 / JCM 14656 / S5a33)</name>
    <name type="common">Ruminococcus hydrogenotrophicus</name>
    <dbReference type="NCBI Taxonomy" id="476272"/>
    <lineage>
        <taxon>Bacteria</taxon>
        <taxon>Bacillati</taxon>
        <taxon>Bacillota</taxon>
        <taxon>Clostridia</taxon>
        <taxon>Lachnospirales</taxon>
        <taxon>Lachnospiraceae</taxon>
        <taxon>Blautia</taxon>
    </lineage>
</organism>
<dbReference type="InterPro" id="IPR000462">
    <property type="entry name" value="CDP-OH_P_trans"/>
</dbReference>
<dbReference type="SMART" id="SM00155">
    <property type="entry name" value="PLDc"/>
    <property type="match status" value="2"/>
</dbReference>
<gene>
    <name evidence="5" type="ORF">RUMHYD_03424</name>
</gene>
<name>C0CRB0_BLAHS</name>
<keyword evidence="6" id="KW-1185">Reference proteome</keyword>
<dbReference type="Pfam" id="PF13091">
    <property type="entry name" value="PLDc_2"/>
    <property type="match status" value="2"/>
</dbReference>
<dbReference type="eggNOG" id="COG0558">
    <property type="taxonomic scope" value="Bacteria"/>
</dbReference>
<dbReference type="PROSITE" id="PS50035">
    <property type="entry name" value="PLD"/>
    <property type="match status" value="1"/>
</dbReference>
<dbReference type="HOGENOM" id="CLU_024860_0_0_9"/>
<dbReference type="InterPro" id="IPR048254">
    <property type="entry name" value="CDP_ALCOHOL_P_TRANSF_CS"/>
</dbReference>
<dbReference type="Pfam" id="PF01066">
    <property type="entry name" value="CDP-OH_P_transf"/>
    <property type="match status" value="1"/>
</dbReference>
<evidence type="ECO:0000259" key="4">
    <source>
        <dbReference type="PROSITE" id="PS50035"/>
    </source>
</evidence>
<keyword evidence="3" id="KW-1133">Transmembrane helix</keyword>
<dbReference type="InterPro" id="IPR001736">
    <property type="entry name" value="PLipase_D/transphosphatidylase"/>
</dbReference>
<dbReference type="PANTHER" id="PTHR21248">
    <property type="entry name" value="CARDIOLIPIN SYNTHASE"/>
    <property type="match status" value="1"/>
</dbReference>
<accession>C0CRB0</accession>
<dbReference type="CDD" id="cd09113">
    <property type="entry name" value="PLDc_ymdC_like_2"/>
    <property type="match status" value="1"/>
</dbReference>
<dbReference type="InterPro" id="IPR043130">
    <property type="entry name" value="CDP-OH_PTrfase_TM_dom"/>
</dbReference>
<evidence type="ECO:0000256" key="3">
    <source>
        <dbReference type="SAM" id="Phobius"/>
    </source>
</evidence>
<dbReference type="Gene3D" id="1.20.120.1760">
    <property type="match status" value="1"/>
</dbReference>
<feature type="domain" description="PLD phosphodiesterase" evidence="4">
    <location>
        <begin position="379"/>
        <end position="401"/>
    </location>
</feature>
<feature type="transmembrane region" description="Helical" evidence="3">
    <location>
        <begin position="231"/>
        <end position="252"/>
    </location>
</feature>
<dbReference type="PATRIC" id="fig|476272.21.peg.99"/>
<dbReference type="SUPFAM" id="SSF56024">
    <property type="entry name" value="Phospholipase D/nuclease"/>
    <property type="match status" value="2"/>
</dbReference>
<dbReference type="PROSITE" id="PS00379">
    <property type="entry name" value="CDP_ALCOHOL_P_TRANSF"/>
    <property type="match status" value="1"/>
</dbReference>
<dbReference type="eggNOG" id="COG1502">
    <property type="taxonomic scope" value="Bacteria"/>
</dbReference>
<dbReference type="GO" id="GO:0016020">
    <property type="term" value="C:membrane"/>
    <property type="evidence" value="ECO:0007669"/>
    <property type="project" value="InterPro"/>
</dbReference>